<organism evidence="1 2">
    <name type="scientific">Caerostris extrusa</name>
    <name type="common">Bark spider</name>
    <name type="synonym">Caerostris bankana</name>
    <dbReference type="NCBI Taxonomy" id="172846"/>
    <lineage>
        <taxon>Eukaryota</taxon>
        <taxon>Metazoa</taxon>
        <taxon>Ecdysozoa</taxon>
        <taxon>Arthropoda</taxon>
        <taxon>Chelicerata</taxon>
        <taxon>Arachnida</taxon>
        <taxon>Araneae</taxon>
        <taxon>Araneomorphae</taxon>
        <taxon>Entelegynae</taxon>
        <taxon>Araneoidea</taxon>
        <taxon>Araneidae</taxon>
        <taxon>Caerostris</taxon>
    </lineage>
</organism>
<dbReference type="EMBL" id="BPLR01005285">
    <property type="protein sequence ID" value="GIY01230.1"/>
    <property type="molecule type" value="Genomic_DNA"/>
</dbReference>
<evidence type="ECO:0000313" key="2">
    <source>
        <dbReference type="Proteomes" id="UP001054945"/>
    </source>
</evidence>
<proteinExistence type="predicted"/>
<evidence type="ECO:0000313" key="1">
    <source>
        <dbReference type="EMBL" id="GIY01230.1"/>
    </source>
</evidence>
<comment type="caution">
    <text evidence="1">The sequence shown here is derived from an EMBL/GenBank/DDBJ whole genome shotgun (WGS) entry which is preliminary data.</text>
</comment>
<gene>
    <name evidence="1" type="ORF">CEXT_147451</name>
</gene>
<name>A0AAV4PVT3_CAEEX</name>
<protein>
    <recommendedName>
        <fullName evidence="3">Transposase</fullName>
    </recommendedName>
</protein>
<evidence type="ECO:0008006" key="3">
    <source>
        <dbReference type="Google" id="ProtNLM"/>
    </source>
</evidence>
<sequence>MPAGHTEKSNCYYPVSNNIVERFHQHLKTIDSTPSTFEQMLKKICKPLALNWLTVCITWKHASIHCICNISLHGQILCQLVIKMCNKILKYRSCGRPNPHPFMPALRLSCRDLPER</sequence>
<dbReference type="AlphaFoldDB" id="A0AAV4PVT3"/>
<dbReference type="Proteomes" id="UP001054945">
    <property type="component" value="Unassembled WGS sequence"/>
</dbReference>
<keyword evidence="2" id="KW-1185">Reference proteome</keyword>
<reference evidence="1 2" key="1">
    <citation type="submission" date="2021-06" db="EMBL/GenBank/DDBJ databases">
        <title>Caerostris extrusa draft genome.</title>
        <authorList>
            <person name="Kono N."/>
            <person name="Arakawa K."/>
        </authorList>
    </citation>
    <scope>NUCLEOTIDE SEQUENCE [LARGE SCALE GENOMIC DNA]</scope>
</reference>
<accession>A0AAV4PVT3</accession>